<evidence type="ECO:0000256" key="4">
    <source>
        <dbReference type="PIRSR" id="PIRSR001221-2"/>
    </source>
</evidence>
<evidence type="ECO:0000313" key="7">
    <source>
        <dbReference type="Proteomes" id="UP001172681"/>
    </source>
</evidence>
<dbReference type="EMBL" id="JAPDRN010000025">
    <property type="protein sequence ID" value="KAJ9637411.1"/>
    <property type="molecule type" value="Genomic_DNA"/>
</dbReference>
<feature type="active site" description="Charge relay system" evidence="3">
    <location>
        <position position="212"/>
    </location>
</feature>
<reference evidence="6" key="1">
    <citation type="submission" date="2022-10" db="EMBL/GenBank/DDBJ databases">
        <title>Culturing micro-colonial fungi from biological soil crusts in the Mojave desert and describing Neophaeococcomyces mojavensis, and introducing the new genera and species Taxawa tesnikishii.</title>
        <authorList>
            <person name="Kurbessoian T."/>
            <person name="Stajich J.E."/>
        </authorList>
    </citation>
    <scope>NUCLEOTIDE SEQUENCE</scope>
    <source>
        <strain evidence="6">TK_35</strain>
    </source>
</reference>
<dbReference type="Proteomes" id="UP001172681">
    <property type="component" value="Unassembled WGS sequence"/>
</dbReference>
<sequence length="543" mass="59305">MSAKGKGYLAIAADKQRQRQEKIPKEWMIDLPRCIEAGILLQAPVNCGILDETECQITSDHDAISLLEKIKTGIWSAERVTIAFCKRAAIAHQLTNCLTEIFFDEAIDRARQLDRERIDSPDGKALRPLHGLPISLKDSFQVAGKDTSTGLACFVNEPAEENSALAALLLDLGAVLYCKTNLPQTIMTGDSDNNVFGRTLNPHNTALTAGGSTGGEGALIALRGSLLGVGTDIGGSIRVPSLCNGIYGVRGSVGLVPHNGVRDLAVPGTSGVFSAAGPMATSIRDCQMFMKVIMESETWRYDHTVVSVPWRQLEVPKKLRIGLVEDNGIYTPSPPVRRGLNQTAQLLRESGNVEIVPVTVPGVKDIYFDLLQYWAPLGTEHYSELFDRTGEPPVPSVNTIKLLSLGSTTLKGFFDLNVRRDEAAKQYLRLFRDNKIDAILMPVAPHTAVPWDKFSNASYTGLWNYLDYPAVVIPVGKVGEQDLADDISHAKYGPQDAELYKLYTGPELYKDAPIALQVVGYRQTDEALLNTASVLDSIINEKK</sequence>
<dbReference type="Gene3D" id="3.90.1300.10">
    <property type="entry name" value="Amidase signature (AS) domain"/>
    <property type="match status" value="1"/>
</dbReference>
<protein>
    <recommendedName>
        <fullName evidence="5">Amidase domain-containing protein</fullName>
    </recommendedName>
</protein>
<dbReference type="PANTHER" id="PTHR46072">
    <property type="entry name" value="AMIDASE-RELATED-RELATED"/>
    <property type="match status" value="1"/>
</dbReference>
<dbReference type="InterPro" id="IPR036928">
    <property type="entry name" value="AS_sf"/>
</dbReference>
<evidence type="ECO:0000256" key="2">
    <source>
        <dbReference type="ARBA" id="ARBA00022801"/>
    </source>
</evidence>
<gene>
    <name evidence="6" type="ORF">H2204_004835</name>
</gene>
<feature type="binding site" evidence="4">
    <location>
        <begin position="233"/>
        <end position="236"/>
    </location>
    <ligand>
        <name>substrate</name>
    </ligand>
</feature>
<keyword evidence="7" id="KW-1185">Reference proteome</keyword>
<dbReference type="SUPFAM" id="SSF75304">
    <property type="entry name" value="Amidase signature (AS) enzymes"/>
    <property type="match status" value="1"/>
</dbReference>
<dbReference type="PANTHER" id="PTHR46072:SF3">
    <property type="entry name" value="AMIDASE"/>
    <property type="match status" value="1"/>
</dbReference>
<dbReference type="PIRSF" id="PIRSF001221">
    <property type="entry name" value="Amidase_fungi"/>
    <property type="match status" value="1"/>
</dbReference>
<dbReference type="InterPro" id="IPR023631">
    <property type="entry name" value="Amidase_dom"/>
</dbReference>
<feature type="binding site" evidence="4">
    <location>
        <position position="212"/>
    </location>
    <ligand>
        <name>substrate</name>
    </ligand>
</feature>
<comment type="similarity">
    <text evidence="1">Belongs to the amidase family.</text>
</comment>
<evidence type="ECO:0000313" key="6">
    <source>
        <dbReference type="EMBL" id="KAJ9637411.1"/>
    </source>
</evidence>
<keyword evidence="2" id="KW-0378">Hydrolase</keyword>
<comment type="caution">
    <text evidence="6">The sequence shown here is derived from an EMBL/GenBank/DDBJ whole genome shotgun (WGS) entry which is preliminary data.</text>
</comment>
<name>A0AA38Y6M1_9EURO</name>
<dbReference type="AlphaFoldDB" id="A0AA38Y6M1"/>
<feature type="active site" description="Charge relay system" evidence="3">
    <location>
        <position position="137"/>
    </location>
</feature>
<evidence type="ECO:0000256" key="1">
    <source>
        <dbReference type="ARBA" id="ARBA00009199"/>
    </source>
</evidence>
<accession>A0AA38Y6M1</accession>
<feature type="active site" description="Acyl-ester intermediate" evidence="3">
    <location>
        <position position="236"/>
    </location>
</feature>
<dbReference type="Pfam" id="PF01425">
    <property type="entry name" value="Amidase"/>
    <property type="match status" value="1"/>
</dbReference>
<feature type="binding site" evidence="4">
    <location>
        <position position="186"/>
    </location>
    <ligand>
        <name>substrate</name>
    </ligand>
</feature>
<dbReference type="GO" id="GO:0016787">
    <property type="term" value="F:hydrolase activity"/>
    <property type="evidence" value="ECO:0007669"/>
    <property type="project" value="UniProtKB-KW"/>
</dbReference>
<organism evidence="6 7">
    <name type="scientific">Knufia peltigerae</name>
    <dbReference type="NCBI Taxonomy" id="1002370"/>
    <lineage>
        <taxon>Eukaryota</taxon>
        <taxon>Fungi</taxon>
        <taxon>Dikarya</taxon>
        <taxon>Ascomycota</taxon>
        <taxon>Pezizomycotina</taxon>
        <taxon>Eurotiomycetes</taxon>
        <taxon>Chaetothyriomycetidae</taxon>
        <taxon>Chaetothyriales</taxon>
        <taxon>Trichomeriaceae</taxon>
        <taxon>Knufia</taxon>
    </lineage>
</organism>
<proteinExistence type="inferred from homology"/>
<evidence type="ECO:0000259" key="5">
    <source>
        <dbReference type="Pfam" id="PF01425"/>
    </source>
</evidence>
<feature type="domain" description="Amidase" evidence="5">
    <location>
        <begin position="80"/>
        <end position="529"/>
    </location>
</feature>
<evidence type="ECO:0000256" key="3">
    <source>
        <dbReference type="PIRSR" id="PIRSR001221-1"/>
    </source>
</evidence>